<comment type="similarity">
    <text evidence="2 8">Belongs to the RecO family.</text>
</comment>
<evidence type="ECO:0000313" key="10">
    <source>
        <dbReference type="EMBL" id="OUN89193.1"/>
    </source>
</evidence>
<dbReference type="Gene3D" id="2.40.50.140">
    <property type="entry name" value="Nucleic acid-binding proteins"/>
    <property type="match status" value="1"/>
</dbReference>
<comment type="caution">
    <text evidence="10">The sequence shown here is derived from an EMBL/GenBank/DDBJ whole genome shotgun (WGS) entry which is preliminary data.</text>
</comment>
<dbReference type="PANTHER" id="PTHR33991:SF1">
    <property type="entry name" value="DNA REPAIR PROTEIN RECO"/>
    <property type="match status" value="1"/>
</dbReference>
<keyword evidence="11" id="KW-1185">Reference proteome</keyword>
<dbReference type="InterPro" id="IPR037278">
    <property type="entry name" value="ARFGAP/RecO"/>
</dbReference>
<evidence type="ECO:0000256" key="4">
    <source>
        <dbReference type="ARBA" id="ARBA00022763"/>
    </source>
</evidence>
<evidence type="ECO:0000256" key="1">
    <source>
        <dbReference type="ARBA" id="ARBA00003065"/>
    </source>
</evidence>
<evidence type="ECO:0000256" key="2">
    <source>
        <dbReference type="ARBA" id="ARBA00007452"/>
    </source>
</evidence>
<organism evidence="10 11">
    <name type="scientific">[Collinsella] massiliensis</name>
    <dbReference type="NCBI Taxonomy" id="1232426"/>
    <lineage>
        <taxon>Bacteria</taxon>
        <taxon>Bacillati</taxon>
        <taxon>Actinomycetota</taxon>
        <taxon>Coriobacteriia</taxon>
        <taxon>Coriobacteriales</taxon>
        <taxon>Coriobacteriaceae</taxon>
        <taxon>Enorma</taxon>
    </lineage>
</organism>
<proteinExistence type="inferred from homology"/>
<keyword evidence="4 8" id="KW-0227">DNA damage</keyword>
<dbReference type="Gene3D" id="6.20.220.20">
    <property type="entry name" value="Recombination protein O, zinc-binding domain"/>
    <property type="match status" value="1"/>
</dbReference>
<feature type="domain" description="DNA replication/recombination mediator RecO N-terminal" evidence="9">
    <location>
        <begin position="6"/>
        <end position="78"/>
    </location>
</feature>
<keyword evidence="5 8" id="KW-0233">DNA recombination</keyword>
<reference evidence="11" key="1">
    <citation type="submission" date="2017-04" db="EMBL/GenBank/DDBJ databases">
        <title>Function of individual gut microbiota members based on whole genome sequencing of pure cultures obtained from chicken caecum.</title>
        <authorList>
            <person name="Medvecky M."/>
            <person name="Cejkova D."/>
            <person name="Polansky O."/>
            <person name="Karasova D."/>
            <person name="Kubasova T."/>
            <person name="Cizek A."/>
            <person name="Rychlik I."/>
        </authorList>
    </citation>
    <scope>NUCLEOTIDE SEQUENCE [LARGE SCALE GENOMIC DNA]</scope>
    <source>
        <strain evidence="11">An5</strain>
    </source>
</reference>
<evidence type="ECO:0000256" key="3">
    <source>
        <dbReference type="ARBA" id="ARBA00021310"/>
    </source>
</evidence>
<dbReference type="OrthoDB" id="9812244at2"/>
<dbReference type="Gene3D" id="1.20.1440.120">
    <property type="entry name" value="Recombination protein O, C-terminal domain"/>
    <property type="match status" value="1"/>
</dbReference>
<dbReference type="GO" id="GO:0006302">
    <property type="term" value="P:double-strand break repair"/>
    <property type="evidence" value="ECO:0007669"/>
    <property type="project" value="TreeGrafter"/>
</dbReference>
<dbReference type="RefSeq" id="WP_094335121.1">
    <property type="nucleotide sequence ID" value="NZ_NFIE01000005.1"/>
</dbReference>
<evidence type="ECO:0000313" key="11">
    <source>
        <dbReference type="Proteomes" id="UP000195781"/>
    </source>
</evidence>
<dbReference type="InterPro" id="IPR003717">
    <property type="entry name" value="RecO"/>
</dbReference>
<dbReference type="GO" id="GO:0043590">
    <property type="term" value="C:bacterial nucleoid"/>
    <property type="evidence" value="ECO:0007669"/>
    <property type="project" value="TreeGrafter"/>
</dbReference>
<dbReference type="HAMAP" id="MF_00201">
    <property type="entry name" value="RecO"/>
    <property type="match status" value="1"/>
</dbReference>
<dbReference type="Pfam" id="PF02565">
    <property type="entry name" value="RecO_C"/>
    <property type="match status" value="1"/>
</dbReference>
<dbReference type="GO" id="GO:0006310">
    <property type="term" value="P:DNA recombination"/>
    <property type="evidence" value="ECO:0007669"/>
    <property type="project" value="UniProtKB-UniRule"/>
</dbReference>
<evidence type="ECO:0000259" key="9">
    <source>
        <dbReference type="Pfam" id="PF11967"/>
    </source>
</evidence>
<dbReference type="InterPro" id="IPR042242">
    <property type="entry name" value="RecO_C"/>
</dbReference>
<dbReference type="AlphaFoldDB" id="A0A1Y3XUF5"/>
<dbReference type="Pfam" id="PF11967">
    <property type="entry name" value="RecO_N"/>
    <property type="match status" value="1"/>
</dbReference>
<gene>
    <name evidence="8" type="primary">recO</name>
    <name evidence="10" type="ORF">B5G02_02985</name>
</gene>
<evidence type="ECO:0000256" key="8">
    <source>
        <dbReference type="HAMAP-Rule" id="MF_00201"/>
    </source>
</evidence>
<dbReference type="PANTHER" id="PTHR33991">
    <property type="entry name" value="DNA REPAIR PROTEIN RECO"/>
    <property type="match status" value="1"/>
</dbReference>
<evidence type="ECO:0000256" key="7">
    <source>
        <dbReference type="ARBA" id="ARBA00033409"/>
    </source>
</evidence>
<dbReference type="EMBL" id="NFIE01000005">
    <property type="protein sequence ID" value="OUN89193.1"/>
    <property type="molecule type" value="Genomic_DNA"/>
</dbReference>
<dbReference type="InterPro" id="IPR022572">
    <property type="entry name" value="DNA_rep/recomb_RecO_N"/>
</dbReference>
<dbReference type="SUPFAM" id="SSF50249">
    <property type="entry name" value="Nucleic acid-binding proteins"/>
    <property type="match status" value="1"/>
</dbReference>
<dbReference type="InterPro" id="IPR012340">
    <property type="entry name" value="NA-bd_OB-fold"/>
</dbReference>
<dbReference type="SUPFAM" id="SSF57863">
    <property type="entry name" value="ArfGap/RecO-like zinc finger"/>
    <property type="match status" value="1"/>
</dbReference>
<dbReference type="NCBIfam" id="TIGR00613">
    <property type="entry name" value="reco"/>
    <property type="match status" value="1"/>
</dbReference>
<evidence type="ECO:0000256" key="5">
    <source>
        <dbReference type="ARBA" id="ARBA00023172"/>
    </source>
</evidence>
<keyword evidence="6 8" id="KW-0234">DNA repair</keyword>
<dbReference type="Proteomes" id="UP000195781">
    <property type="component" value="Unassembled WGS sequence"/>
</dbReference>
<comment type="function">
    <text evidence="1 8">Involved in DNA repair and RecF pathway recombination.</text>
</comment>
<accession>A0A1Y3XUF5</accession>
<sequence length="252" mass="26200">MAGGRTYRERALVLDKTKLRETDLIYTLLAENGRQIRAVGKGARKPGSRLAARCEVGCTVDVLLARGRSLDVIAEATLDTAPLGASPDLELLSAAAAVADIARACSFEDAEDPFVFPITERALAVLGGAAGALDGAHLDLVVAAYAFKLLAHLGYRPDFSACVLCGDEEVSYFSAQAGGLICASCAASVPGAEAVDAALVGWFRALMALRFDELAAAAVDAPTAALLLAFAHGWAATHLDARLRGLEFLLGV</sequence>
<evidence type="ECO:0000256" key="6">
    <source>
        <dbReference type="ARBA" id="ARBA00023204"/>
    </source>
</evidence>
<protein>
    <recommendedName>
        <fullName evidence="3 8">DNA repair protein RecO</fullName>
    </recommendedName>
    <alternativeName>
        <fullName evidence="7 8">Recombination protein O</fullName>
    </alternativeName>
</protein>
<name>A0A1Y3XUF5_9ACTN</name>